<keyword evidence="12 16" id="KW-1015">Disulfide bond</keyword>
<dbReference type="InterPro" id="IPR013783">
    <property type="entry name" value="Ig-like_fold"/>
</dbReference>
<dbReference type="Gene3D" id="2.60.120.200">
    <property type="match status" value="1"/>
</dbReference>
<accession>A0A9Q0DLG3</accession>
<dbReference type="InterPro" id="IPR043502">
    <property type="entry name" value="DNA/RNA_pol_sf"/>
</dbReference>
<evidence type="ECO:0000256" key="4">
    <source>
        <dbReference type="ARBA" id="ARBA00022679"/>
    </source>
</evidence>
<dbReference type="InterPro" id="IPR018114">
    <property type="entry name" value="TRYPSIN_HIS"/>
</dbReference>
<feature type="domain" description="Ig-like" evidence="21">
    <location>
        <begin position="14"/>
        <end position="98"/>
    </location>
</feature>
<dbReference type="Gene3D" id="4.10.400.10">
    <property type="entry name" value="Low-density Lipoprotein Receptor"/>
    <property type="match status" value="1"/>
</dbReference>
<feature type="domain" description="Peptidase S1" evidence="20">
    <location>
        <begin position="2145"/>
        <end position="2189"/>
    </location>
</feature>
<evidence type="ECO:0000256" key="2">
    <source>
        <dbReference type="ARBA" id="ARBA00011902"/>
    </source>
</evidence>
<evidence type="ECO:0000313" key="24">
    <source>
        <dbReference type="Proteomes" id="UP001148018"/>
    </source>
</evidence>
<keyword evidence="4" id="KW-0808">Transferase</keyword>
<keyword evidence="6" id="KW-0547">Nucleotide-binding</keyword>
<dbReference type="SUPFAM" id="SSF57424">
    <property type="entry name" value="LDL receptor-like module"/>
    <property type="match status" value="1"/>
</dbReference>
<dbReference type="GO" id="GO:0016020">
    <property type="term" value="C:membrane"/>
    <property type="evidence" value="ECO:0007669"/>
    <property type="project" value="UniProtKB-SubCell"/>
</dbReference>
<evidence type="ECO:0000256" key="15">
    <source>
        <dbReference type="ARBA" id="ARBA00023319"/>
    </source>
</evidence>
<dbReference type="GO" id="GO:0007169">
    <property type="term" value="P:cell surface receptor protein tyrosine kinase signaling pathway"/>
    <property type="evidence" value="ECO:0007669"/>
    <property type="project" value="InterPro"/>
</dbReference>
<dbReference type="FunFam" id="2.60.120.290:FF:000005">
    <property type="entry name" value="Procollagen C-endopeptidase enhancer 1"/>
    <property type="match status" value="1"/>
</dbReference>
<evidence type="ECO:0000256" key="8">
    <source>
        <dbReference type="ARBA" id="ARBA00022840"/>
    </source>
</evidence>
<keyword evidence="24" id="KW-1185">Reference proteome</keyword>
<dbReference type="GO" id="GO:0006508">
    <property type="term" value="P:proteolysis"/>
    <property type="evidence" value="ECO:0007669"/>
    <property type="project" value="InterPro"/>
</dbReference>
<dbReference type="SUPFAM" id="SSF48726">
    <property type="entry name" value="Immunoglobulin"/>
    <property type="match status" value="4"/>
</dbReference>
<evidence type="ECO:0000259" key="21">
    <source>
        <dbReference type="PROSITE" id="PS50835"/>
    </source>
</evidence>
<evidence type="ECO:0000256" key="5">
    <source>
        <dbReference type="ARBA" id="ARBA00022692"/>
    </source>
</evidence>
<feature type="domain" description="CUB" evidence="17">
    <location>
        <begin position="1897"/>
        <end position="2008"/>
    </location>
</feature>
<dbReference type="PROSITE" id="PS01180">
    <property type="entry name" value="CUB"/>
    <property type="match status" value="1"/>
</dbReference>
<feature type="domain" description="MAM" evidence="19">
    <location>
        <begin position="1492"/>
        <end position="1521"/>
    </location>
</feature>
<protein>
    <recommendedName>
        <fullName evidence="2">receptor protein-tyrosine kinase</fullName>
        <ecNumber evidence="2">2.7.10.1</ecNumber>
    </recommendedName>
</protein>
<keyword evidence="8" id="KW-0067">ATP-binding</keyword>
<dbReference type="SUPFAM" id="SSF50494">
    <property type="entry name" value="Trypsin-like serine proteases"/>
    <property type="match status" value="1"/>
</dbReference>
<dbReference type="InterPro" id="IPR011009">
    <property type="entry name" value="Kinase-like_dom_sf"/>
</dbReference>
<comment type="subcellular location">
    <subcellularLocation>
        <location evidence="1">Membrane</location>
        <topology evidence="1">Single-pass type I membrane protein</topology>
    </subcellularLocation>
</comment>
<evidence type="ECO:0000259" key="18">
    <source>
        <dbReference type="PROSITE" id="PS50011"/>
    </source>
</evidence>
<dbReference type="SUPFAM" id="SSF49854">
    <property type="entry name" value="Spermadhesin, CUB domain"/>
    <property type="match status" value="1"/>
</dbReference>
<dbReference type="CDD" id="cd00041">
    <property type="entry name" value="CUB"/>
    <property type="match status" value="1"/>
</dbReference>
<dbReference type="Gene3D" id="2.40.10.10">
    <property type="entry name" value="Trypsin-like serine proteases"/>
    <property type="match status" value="1"/>
</dbReference>
<dbReference type="CDD" id="cd00112">
    <property type="entry name" value="LDLa"/>
    <property type="match status" value="1"/>
</dbReference>
<dbReference type="PROSITE" id="PS50835">
    <property type="entry name" value="IG_LIKE"/>
    <property type="match status" value="2"/>
</dbReference>
<dbReference type="InterPro" id="IPR000477">
    <property type="entry name" value="RT_dom"/>
</dbReference>
<evidence type="ECO:0000313" key="23">
    <source>
        <dbReference type="EMBL" id="KAJ3589190.1"/>
    </source>
</evidence>
<evidence type="ECO:0000256" key="1">
    <source>
        <dbReference type="ARBA" id="ARBA00004479"/>
    </source>
</evidence>
<dbReference type="PANTHER" id="PTHR36688">
    <property type="entry name" value="ENDO/EXONUCLEASE/PHOSPHATASE DOMAIN-CONTAINING PROTEIN"/>
    <property type="match status" value="1"/>
</dbReference>
<keyword evidence="7" id="KW-0418">Kinase</keyword>
<dbReference type="SUPFAM" id="SSF49899">
    <property type="entry name" value="Concanavalin A-like lectins/glucanases"/>
    <property type="match status" value="1"/>
</dbReference>
<dbReference type="Pfam" id="PF00057">
    <property type="entry name" value="Ldl_recept_a"/>
    <property type="match status" value="1"/>
</dbReference>
<keyword evidence="11" id="KW-0829">Tyrosine-protein kinase</keyword>
<feature type="domain" description="Protein kinase" evidence="18">
    <location>
        <begin position="944"/>
        <end position="1281"/>
    </location>
</feature>
<name>A0A9Q0DLG3_9TELE</name>
<dbReference type="InterPro" id="IPR001245">
    <property type="entry name" value="Ser-Thr/Tyr_kinase_cat_dom"/>
</dbReference>
<dbReference type="PROSITE" id="PS00240">
    <property type="entry name" value="RECEPTOR_TYR_KIN_III"/>
    <property type="match status" value="1"/>
</dbReference>
<dbReference type="InterPro" id="IPR000859">
    <property type="entry name" value="CUB_dom"/>
</dbReference>
<evidence type="ECO:0000256" key="3">
    <source>
        <dbReference type="ARBA" id="ARBA00022553"/>
    </source>
</evidence>
<dbReference type="InterPro" id="IPR036055">
    <property type="entry name" value="LDL_receptor-like_sf"/>
</dbReference>
<dbReference type="PROSITE" id="PS50878">
    <property type="entry name" value="RT_POL"/>
    <property type="match status" value="1"/>
</dbReference>
<evidence type="ECO:0000256" key="12">
    <source>
        <dbReference type="ARBA" id="ARBA00023157"/>
    </source>
</evidence>
<dbReference type="SMART" id="SM00219">
    <property type="entry name" value="TyrKc"/>
    <property type="match status" value="1"/>
</dbReference>
<dbReference type="InterPro" id="IPR000719">
    <property type="entry name" value="Prot_kinase_dom"/>
</dbReference>
<keyword evidence="3" id="KW-0597">Phosphoprotein</keyword>
<sequence length="2189" mass="243187">MSIQSSVLLFQMCPDKGAALEFNSSLPEVVLNPNSSFTVVCSGWGQVSWRLPWTPGPDGVLIKDHGTSSTLELHNISWRHTGRYVCEEPSSHQTKTLDIFIPGHGPEEWFIPAGSSVVMKEGPEGSIPCAVSDPSLNVSLYEKDVRNPVRSVRYQASQGFTGPLNDSSYHCVAWGGGQKKTSQTYYVFSIIVDPNLVYFTWEYPRRQEVEPLTEFLPNQIRSFVNISMATLADSETVNITVLERGFVRVWARGGPDVSSPLGGDVELQVDLDAFPSPSITWRHGNNSISTENSLVSTTKTSNTRYLSRLILSEVQRNHSGFDDESLWLGFDDESLWLGIDDESLWIPQIHSVLVLPSSSHSISAVRCEVQNQLGRRAWDLRLRTTSGPSLILVVVIVVLTARYECMWRLLDSGGSEGHLYIDSTLLPSYSAWEVPRDSVTLGGVGNRGNPGCLGDPSVLSIKDLISFSHQVAEAMSFLSSSKGGLVKVSDWRMSHDLHKDRSYVAHGNRYLPVKWMSPESIFQCVYTTQSDVWSYGVLLYQLMIGCWEMEPGSRPSFPSLAIATGNMLGLAHKQWYSQLKQSFLSGENAAATRWRATKTEPPSMTLNSRFYPEGSEVELMAGSALTLHCHGNWSSSAFLLRGNNLRDTVTVNRLEPRHTGTYRCGPTGSTWIHLYVRDSNPASVFVVPKRTPAMEEGQDLLFECLVTDLSVTKLALRRDGPGGLPPSMVVTFDPQKGALIMNLKLEYRGHYVCSAEKDGREFTSTILNLQEQPEQQQFKDNVLQKNVSVVLFSVQRHHSGGTFSCTAKNNAGNATETARLTVVDAPYLRVYLQSVQHANVSTPQMAGKLVMEACNNSSSGGANGSTVAEASVVEVWEGTDVTLSYLTEAYPPLRLHHWATPWQSNASHLETSSLKQDGSGYPRPSIHWYICPGVSPTCGDNATFQVSEANQSGETKELALLSNSDDVTVEKELALSFHSDDVTVECVARSEVGVSQLKILSHLGYHDNIVNLLGACTRGEYCYHGDLLNFLRGRASILDAEEGSAAYKNMEESSRFRSDSGISCSEYQEMTLLIHSHDSNTVQGQTDRICLRDLLQFSHQVAQGMDFLSSRNCIHRDLAARNVLLTEFRVAKICDFGLARDITHDDNYIIKGNARLPVKWMSPESIFQCVYTTQSKSPYPNVVVDSNFYKMIKDGRHMSQPDFATAEIYQLMIGCWNLEPTHRPTFTVIGQLIKTLLSTNETDTHQNDPVSEALRSNSDYMSCQVTTFSRGSVLVTFDLWFHGHVTTQQVQQELEAGLQTSGAMVIDSSSIRITESAIKVLLQFPTSYLCELAFSSLAYVKNKTRTRLSVEQDLRVALSTIPPRIKRLCSQKQAQTRVLQPRGSVDVSCSVSLRVEEGLSIQIIFQGFDTEEDTDTLSLYEGVGPGKRLVYEEKLTCNFEQGMCFWRQSPADGHVWTRTSGYNFPPLTGPSSDHTLGNTSDGNYGDNWNLGQVVFEALKRGGMRNNIALDDITLTSAPCGEAPPEPTIVPPPTTPPITPGDFTPAELKDVMAKLKQGKAPGSDNIHPEFVTHQCEITSAWLCAFFSACLRRSKLPRTWRRAAVIALLKPNKPADDPKSYRPISLLCVPFKILERMIHSRIEPVVDSQLPKEQAGFRRGRSTVDQVTLLTQDLEDSFQAKAKAGVVLLDLTAAYDTVWHRGLHLKLLRTIPDRHMVNFIMEMLSNRSFILQTSDGQRSRLRRLRNGVPQGSVLSPMLFNIYIFDLPVTTSRRYGYADDLAIMLHQPTWKAVEEGLNQDMDVLAAYLRSWRLQLSTGKTVSAVFHLCNREARRELEISVENKPLEFQQAPKYLGVRLDRTLSYKQHLDEVRAKVTARVSLIRRLAGTTWGASAKVLPDCGGPFDIWEPNATFSSPNFPQNYGNKANCLWTLHAREGWNIQLHFLYFDMEATFDMVEVRNGVGPDSLLLGVFTGTEIPSVDLISSANQMTVRFLTDSSGTAKGFQAQFTSGFNIGSPEPCGEGQHQCLLGDCVHGTSVCDGVVDCPDASDEDCVHMPVFNTTKRLQIQVQDINYTVCSRDWSQHLSDFTCTYLGHRSGKAVPVPAVIQDSPFVSINFKPNETLELTMSEICVGEEVISLSCGNQRGKVVGGVNAEKGAWPWMVSLHWKRRHVCGATLIDPNWLVTAAHCVYG</sequence>
<dbReference type="Pfam" id="PF00629">
    <property type="entry name" value="MAM"/>
    <property type="match status" value="1"/>
</dbReference>
<dbReference type="PROSITE" id="PS00134">
    <property type="entry name" value="TRYPSIN_HIS"/>
    <property type="match status" value="1"/>
</dbReference>
<dbReference type="InterPro" id="IPR000998">
    <property type="entry name" value="MAM_dom"/>
</dbReference>
<dbReference type="Gene3D" id="2.60.120.290">
    <property type="entry name" value="Spermadhesin, CUB domain"/>
    <property type="match status" value="1"/>
</dbReference>
<evidence type="ECO:0000259" key="22">
    <source>
        <dbReference type="PROSITE" id="PS50878"/>
    </source>
</evidence>
<evidence type="ECO:0000256" key="11">
    <source>
        <dbReference type="ARBA" id="ARBA00023137"/>
    </source>
</evidence>
<dbReference type="PROSITE" id="PS50240">
    <property type="entry name" value="TRYPSIN_DOM"/>
    <property type="match status" value="1"/>
</dbReference>
<feature type="disulfide bond" evidence="16">
    <location>
        <begin position="2024"/>
        <end position="2042"/>
    </location>
</feature>
<dbReference type="PANTHER" id="PTHR36688:SF1">
    <property type="entry name" value="ENDONUCLEASE_EXONUCLEASE_PHOSPHATASE DOMAIN-CONTAINING PROTEIN"/>
    <property type="match status" value="1"/>
</dbReference>
<evidence type="ECO:0000256" key="13">
    <source>
        <dbReference type="ARBA" id="ARBA00023170"/>
    </source>
</evidence>
<dbReference type="PROSITE" id="PS50060">
    <property type="entry name" value="MAM_2"/>
    <property type="match status" value="2"/>
</dbReference>
<dbReference type="GO" id="GO:0005524">
    <property type="term" value="F:ATP binding"/>
    <property type="evidence" value="ECO:0007669"/>
    <property type="project" value="UniProtKB-KW"/>
</dbReference>
<dbReference type="EMBL" id="JANIIK010000115">
    <property type="protein sequence ID" value="KAJ3589190.1"/>
    <property type="molecule type" value="Genomic_DNA"/>
</dbReference>
<dbReference type="Proteomes" id="UP001148018">
    <property type="component" value="Unassembled WGS sequence"/>
</dbReference>
<dbReference type="PROSITE" id="PS50068">
    <property type="entry name" value="LDLRA_2"/>
    <property type="match status" value="1"/>
</dbReference>
<dbReference type="Pfam" id="PF00078">
    <property type="entry name" value="RVT_1"/>
    <property type="match status" value="1"/>
</dbReference>
<evidence type="ECO:0000256" key="9">
    <source>
        <dbReference type="ARBA" id="ARBA00022989"/>
    </source>
</evidence>
<dbReference type="InterPro" id="IPR002172">
    <property type="entry name" value="LDrepeatLR_classA_rpt"/>
</dbReference>
<dbReference type="EC" id="2.7.10.1" evidence="2"/>
<organism evidence="23 24">
    <name type="scientific">Muraenolepis orangiensis</name>
    <name type="common">Patagonian moray cod</name>
    <dbReference type="NCBI Taxonomy" id="630683"/>
    <lineage>
        <taxon>Eukaryota</taxon>
        <taxon>Metazoa</taxon>
        <taxon>Chordata</taxon>
        <taxon>Craniata</taxon>
        <taxon>Vertebrata</taxon>
        <taxon>Euteleostomi</taxon>
        <taxon>Actinopterygii</taxon>
        <taxon>Neopterygii</taxon>
        <taxon>Teleostei</taxon>
        <taxon>Neoteleostei</taxon>
        <taxon>Acanthomorphata</taxon>
        <taxon>Zeiogadaria</taxon>
        <taxon>Gadariae</taxon>
        <taxon>Gadiformes</taxon>
        <taxon>Muraenolepidoidei</taxon>
        <taxon>Muraenolepididae</taxon>
        <taxon>Muraenolepis</taxon>
    </lineage>
</organism>
<dbReference type="InterPro" id="IPR052560">
    <property type="entry name" value="RdDP_mobile_element"/>
</dbReference>
<evidence type="ECO:0000256" key="10">
    <source>
        <dbReference type="ARBA" id="ARBA00023136"/>
    </source>
</evidence>
<dbReference type="Gene3D" id="2.60.40.10">
    <property type="entry name" value="Immunoglobulins"/>
    <property type="match status" value="7"/>
</dbReference>
<feature type="disulfide bond" evidence="16">
    <location>
        <begin position="2017"/>
        <end position="2029"/>
    </location>
</feature>
<dbReference type="InterPro" id="IPR001824">
    <property type="entry name" value="Tyr_kinase_rcpt_3_CS"/>
</dbReference>
<evidence type="ECO:0000256" key="7">
    <source>
        <dbReference type="ARBA" id="ARBA00022777"/>
    </source>
</evidence>
<evidence type="ECO:0000256" key="14">
    <source>
        <dbReference type="ARBA" id="ARBA00023180"/>
    </source>
</evidence>
<dbReference type="InterPro" id="IPR013320">
    <property type="entry name" value="ConA-like_dom_sf"/>
</dbReference>
<dbReference type="InterPro" id="IPR035914">
    <property type="entry name" value="Sperma_CUB_dom_sf"/>
</dbReference>
<dbReference type="Gene3D" id="1.10.510.10">
    <property type="entry name" value="Transferase(Phosphotransferase) domain 1"/>
    <property type="match status" value="2"/>
</dbReference>
<dbReference type="Pfam" id="PF00089">
    <property type="entry name" value="Trypsin"/>
    <property type="match status" value="1"/>
</dbReference>
<feature type="domain" description="Reverse transcriptase" evidence="22">
    <location>
        <begin position="1587"/>
        <end position="1855"/>
    </location>
</feature>
<evidence type="ECO:0000259" key="17">
    <source>
        <dbReference type="PROSITE" id="PS01180"/>
    </source>
</evidence>
<dbReference type="InterPro" id="IPR001254">
    <property type="entry name" value="Trypsin_dom"/>
</dbReference>
<dbReference type="InterPro" id="IPR043504">
    <property type="entry name" value="Peptidase_S1_PA_chymotrypsin"/>
</dbReference>
<dbReference type="Pfam" id="PF00431">
    <property type="entry name" value="CUB"/>
    <property type="match status" value="1"/>
</dbReference>
<keyword evidence="14" id="KW-0325">Glycoprotein</keyword>
<dbReference type="Pfam" id="PF07714">
    <property type="entry name" value="PK_Tyr_Ser-Thr"/>
    <property type="match status" value="2"/>
</dbReference>
<dbReference type="InterPro" id="IPR008266">
    <property type="entry name" value="Tyr_kinase_AS"/>
</dbReference>
<dbReference type="GO" id="GO:0004714">
    <property type="term" value="F:transmembrane receptor protein tyrosine kinase activity"/>
    <property type="evidence" value="ECO:0007669"/>
    <property type="project" value="UniProtKB-EC"/>
</dbReference>
<dbReference type="InterPro" id="IPR020635">
    <property type="entry name" value="Tyr_kinase_cat_dom"/>
</dbReference>
<keyword evidence="9" id="KW-1133">Transmembrane helix</keyword>
<dbReference type="OrthoDB" id="416454at2759"/>
<keyword evidence="5" id="KW-0812">Transmembrane</keyword>
<evidence type="ECO:0000259" key="20">
    <source>
        <dbReference type="PROSITE" id="PS50240"/>
    </source>
</evidence>
<evidence type="ECO:0000259" key="19">
    <source>
        <dbReference type="PROSITE" id="PS50060"/>
    </source>
</evidence>
<feature type="non-terminal residue" evidence="23">
    <location>
        <position position="1"/>
    </location>
</feature>
<dbReference type="PROSITE" id="PS50011">
    <property type="entry name" value="PROTEIN_KINASE_DOM"/>
    <property type="match status" value="1"/>
</dbReference>
<reference evidence="23" key="1">
    <citation type="submission" date="2022-07" db="EMBL/GenBank/DDBJ databases">
        <title>Chromosome-level genome of Muraenolepis orangiensis.</title>
        <authorList>
            <person name="Kim J."/>
        </authorList>
    </citation>
    <scope>NUCLEOTIDE SEQUENCE</scope>
    <source>
        <strain evidence="23">KU_S4_2022</strain>
        <tissue evidence="23">Muscle</tissue>
    </source>
</reference>
<keyword evidence="13" id="KW-0675">Receptor</keyword>
<dbReference type="SMART" id="SM00409">
    <property type="entry name" value="IG"/>
    <property type="match status" value="5"/>
</dbReference>
<proteinExistence type="predicted"/>
<dbReference type="SMART" id="SM00192">
    <property type="entry name" value="LDLa"/>
    <property type="match status" value="1"/>
</dbReference>
<evidence type="ECO:0000256" key="6">
    <source>
        <dbReference type="ARBA" id="ARBA00022741"/>
    </source>
</evidence>
<dbReference type="InterPro" id="IPR036179">
    <property type="entry name" value="Ig-like_dom_sf"/>
</dbReference>
<dbReference type="InterPro" id="IPR009003">
    <property type="entry name" value="Peptidase_S1_PA"/>
</dbReference>
<comment type="caution">
    <text evidence="23">The sequence shown here is derived from an EMBL/GenBank/DDBJ whole genome shotgun (WGS) entry which is preliminary data.</text>
</comment>
<dbReference type="Gene3D" id="3.30.200.20">
    <property type="entry name" value="Phosphorylase Kinase, domain 1"/>
    <property type="match status" value="1"/>
</dbReference>
<feature type="domain" description="Ig-like" evidence="21">
    <location>
        <begin position="681"/>
        <end position="821"/>
    </location>
</feature>
<dbReference type="SUPFAM" id="SSF56672">
    <property type="entry name" value="DNA/RNA polymerases"/>
    <property type="match status" value="1"/>
</dbReference>
<dbReference type="PROSITE" id="PS00109">
    <property type="entry name" value="PROTEIN_KINASE_TYR"/>
    <property type="match status" value="1"/>
</dbReference>
<dbReference type="SUPFAM" id="SSF56112">
    <property type="entry name" value="Protein kinase-like (PK-like)"/>
    <property type="match status" value="2"/>
</dbReference>
<dbReference type="CDD" id="cd01650">
    <property type="entry name" value="RT_nLTR_like"/>
    <property type="match status" value="1"/>
</dbReference>
<feature type="domain" description="MAM" evidence="19">
    <location>
        <begin position="1435"/>
        <end position="1484"/>
    </location>
</feature>
<comment type="caution">
    <text evidence="16">Lacks conserved residue(s) required for the propagation of feature annotation.</text>
</comment>
<gene>
    <name evidence="23" type="ORF">NHX12_010037</name>
</gene>
<dbReference type="InterPro" id="IPR007110">
    <property type="entry name" value="Ig-like_dom"/>
</dbReference>
<keyword evidence="10" id="KW-0472">Membrane</keyword>
<evidence type="ECO:0000256" key="16">
    <source>
        <dbReference type="PROSITE-ProRule" id="PRU00124"/>
    </source>
</evidence>
<dbReference type="SMART" id="SM00042">
    <property type="entry name" value="CUB"/>
    <property type="match status" value="1"/>
</dbReference>
<dbReference type="InterPro" id="IPR003599">
    <property type="entry name" value="Ig_sub"/>
</dbReference>
<keyword evidence="15" id="KW-0393">Immunoglobulin domain</keyword>
<dbReference type="GO" id="GO:0004252">
    <property type="term" value="F:serine-type endopeptidase activity"/>
    <property type="evidence" value="ECO:0007669"/>
    <property type="project" value="InterPro"/>
</dbReference>